<dbReference type="eggNOG" id="COG3279">
    <property type="taxonomic scope" value="Bacteria"/>
</dbReference>
<dbReference type="InterPro" id="IPR050595">
    <property type="entry name" value="Bact_response_regulator"/>
</dbReference>
<dbReference type="CDD" id="cd00156">
    <property type="entry name" value="REC"/>
    <property type="match status" value="2"/>
</dbReference>
<dbReference type="PANTHER" id="PTHR44591">
    <property type="entry name" value="STRESS RESPONSE REGULATOR PROTEIN 1"/>
    <property type="match status" value="1"/>
</dbReference>
<dbReference type="Gene3D" id="3.40.50.2300">
    <property type="match status" value="2"/>
</dbReference>
<keyword evidence="1 2" id="KW-0597">Phosphoprotein</keyword>
<dbReference type="Proteomes" id="UP000006512">
    <property type="component" value="Unassembled WGS sequence"/>
</dbReference>
<name>F4QGX8_9CAUL</name>
<dbReference type="InterPro" id="IPR011006">
    <property type="entry name" value="CheY-like_superfamily"/>
</dbReference>
<dbReference type="PROSITE" id="PS50110">
    <property type="entry name" value="RESPONSE_REGULATORY"/>
    <property type="match status" value="2"/>
</dbReference>
<evidence type="ECO:0000313" key="4">
    <source>
        <dbReference type="EMBL" id="EGF93731.1"/>
    </source>
</evidence>
<reference evidence="5" key="1">
    <citation type="submission" date="2011-03" db="EMBL/GenBank/DDBJ databases">
        <title>Draft genome sequence of Brevundimonas diminuta.</title>
        <authorList>
            <person name="Brown P.J.B."/>
            <person name="Buechlein A."/>
            <person name="Hemmerich C."/>
            <person name="Brun Y.V."/>
        </authorList>
    </citation>
    <scope>NUCLEOTIDE SEQUENCE [LARGE SCALE GENOMIC DNA]</scope>
    <source>
        <strain evidence="5">C19</strain>
    </source>
</reference>
<organism evidence="4 5">
    <name type="scientific">Asticcacaulis biprosthecium C19</name>
    <dbReference type="NCBI Taxonomy" id="715226"/>
    <lineage>
        <taxon>Bacteria</taxon>
        <taxon>Pseudomonadati</taxon>
        <taxon>Pseudomonadota</taxon>
        <taxon>Alphaproteobacteria</taxon>
        <taxon>Caulobacterales</taxon>
        <taxon>Caulobacteraceae</taxon>
        <taxon>Asticcacaulis</taxon>
    </lineage>
</organism>
<evidence type="ECO:0000313" key="5">
    <source>
        <dbReference type="Proteomes" id="UP000006512"/>
    </source>
</evidence>
<dbReference type="AlphaFoldDB" id="F4QGX8"/>
<proteinExistence type="predicted"/>
<dbReference type="GO" id="GO:0000160">
    <property type="term" value="P:phosphorelay signal transduction system"/>
    <property type="evidence" value="ECO:0007669"/>
    <property type="project" value="InterPro"/>
</dbReference>
<sequence>MRFSALILEDSATQAAIIRKMVETRGWSALHYADVKEALDAIQVMDVRALFLDVYVGDRNTLKHFDRFRLLATQAVIALMTAGSKATSIDETLAQARKYQADYLLPKPFTETQVGDVLTRAEKGGPLMSRHVLVIDDSRTVCLFVKTALEAEGYRVSVAPSMETAFSNVDIAHVDLVLCDVFMPGMGGLNGMRSIRTTWPKVRLISMSAGIENKVTSLEALNASRRIGVHGQIGKPFTKEDLIEVVDAVLDPHAISTEIRL</sequence>
<dbReference type="STRING" id="715226.ABI_21730"/>
<dbReference type="OrthoDB" id="7170810at2"/>
<evidence type="ECO:0000256" key="1">
    <source>
        <dbReference type="ARBA" id="ARBA00022553"/>
    </source>
</evidence>
<dbReference type="InterPro" id="IPR001789">
    <property type="entry name" value="Sig_transdc_resp-reg_receiver"/>
</dbReference>
<evidence type="ECO:0000256" key="2">
    <source>
        <dbReference type="PROSITE-ProRule" id="PRU00169"/>
    </source>
</evidence>
<dbReference type="RefSeq" id="WP_006272937.1">
    <property type="nucleotide sequence ID" value="NZ_GL883077.1"/>
</dbReference>
<accession>F4QGX8</accession>
<feature type="modified residue" description="4-aspartylphosphate" evidence="2">
    <location>
        <position position="53"/>
    </location>
</feature>
<dbReference type="PANTHER" id="PTHR44591:SF3">
    <property type="entry name" value="RESPONSE REGULATORY DOMAIN-CONTAINING PROTEIN"/>
    <property type="match status" value="1"/>
</dbReference>
<feature type="domain" description="Response regulatory" evidence="3">
    <location>
        <begin position="4"/>
        <end position="122"/>
    </location>
</feature>
<feature type="modified residue" description="4-aspartylphosphate" evidence="2">
    <location>
        <position position="180"/>
    </location>
</feature>
<dbReference type="HOGENOM" id="CLU_1064158_0_0_5"/>
<gene>
    <name evidence="4" type="ORF">ABI_21730</name>
</gene>
<dbReference type="Pfam" id="PF00072">
    <property type="entry name" value="Response_reg"/>
    <property type="match status" value="2"/>
</dbReference>
<dbReference type="EMBL" id="GL883077">
    <property type="protein sequence ID" value="EGF93731.1"/>
    <property type="molecule type" value="Genomic_DNA"/>
</dbReference>
<protein>
    <submittedName>
        <fullName evidence="4">Response regulator</fullName>
    </submittedName>
</protein>
<evidence type="ECO:0000259" key="3">
    <source>
        <dbReference type="PROSITE" id="PS50110"/>
    </source>
</evidence>
<dbReference type="eggNOG" id="COG2204">
    <property type="taxonomic scope" value="Bacteria"/>
</dbReference>
<dbReference type="SMART" id="SM00448">
    <property type="entry name" value="REC"/>
    <property type="match status" value="2"/>
</dbReference>
<keyword evidence="5" id="KW-1185">Reference proteome</keyword>
<feature type="domain" description="Response regulatory" evidence="3">
    <location>
        <begin position="131"/>
        <end position="250"/>
    </location>
</feature>
<dbReference type="SUPFAM" id="SSF52172">
    <property type="entry name" value="CheY-like"/>
    <property type="match status" value="2"/>
</dbReference>